<evidence type="ECO:0000313" key="1">
    <source>
        <dbReference type="EMBL" id="AKA67371.1"/>
    </source>
</evidence>
<evidence type="ECO:0000313" key="2">
    <source>
        <dbReference type="Proteomes" id="UP000033115"/>
    </source>
</evidence>
<sequence length="52" mass="5780">MINSSRGKAGISQENLNKLLEILKTVKYGSVILVIQDGVVVQIEKNEKLRLV</sequence>
<dbReference type="RefSeq" id="WP_082085030.1">
    <property type="nucleotide sequence ID" value="NZ_CP009933.1"/>
</dbReference>
<organism evidence="1 2">
    <name type="scientific">Clostridium scatologenes</name>
    <dbReference type="NCBI Taxonomy" id="1548"/>
    <lineage>
        <taxon>Bacteria</taxon>
        <taxon>Bacillati</taxon>
        <taxon>Bacillota</taxon>
        <taxon>Clostridia</taxon>
        <taxon>Eubacteriales</taxon>
        <taxon>Clostridiaceae</taxon>
        <taxon>Clostridium</taxon>
    </lineage>
</organism>
<dbReference type="Pfam" id="PF10055">
    <property type="entry name" value="DUF2292"/>
    <property type="match status" value="1"/>
</dbReference>
<dbReference type="KEGG" id="csq:CSCA_0246"/>
<reference evidence="1 2" key="1">
    <citation type="journal article" date="2015" name="J. Biotechnol.">
        <title>Complete genome sequence of a malodorant-producing acetogen, Clostridium scatologenes ATCC 25775(T).</title>
        <authorList>
            <person name="Zhu Z."/>
            <person name="Guo T."/>
            <person name="Zheng H."/>
            <person name="Song T."/>
            <person name="Ouyang P."/>
            <person name="Xie J."/>
        </authorList>
    </citation>
    <scope>NUCLEOTIDE SEQUENCE [LARGE SCALE GENOMIC DNA]</scope>
    <source>
        <strain evidence="1 2">ATCC 25775</strain>
    </source>
</reference>
<protein>
    <recommendedName>
        <fullName evidence="3">DUF2292 domain-containing protein</fullName>
    </recommendedName>
</protein>
<name>A0A0E3GPT3_CLOSL</name>
<dbReference type="InterPro" id="IPR018743">
    <property type="entry name" value="DUF2292"/>
</dbReference>
<dbReference type="HOGENOM" id="CLU_198116_3_1_9"/>
<accession>A0A0E3GPT3</accession>
<proteinExistence type="predicted"/>
<gene>
    <name evidence="1" type="ORF">CSCA_0246</name>
</gene>
<keyword evidence="2" id="KW-1185">Reference proteome</keyword>
<dbReference type="Proteomes" id="UP000033115">
    <property type="component" value="Chromosome"/>
</dbReference>
<dbReference type="AlphaFoldDB" id="A0A0E3GPT3"/>
<dbReference type="EMBL" id="CP009933">
    <property type="protein sequence ID" value="AKA67371.1"/>
    <property type="molecule type" value="Genomic_DNA"/>
</dbReference>
<evidence type="ECO:0008006" key="3">
    <source>
        <dbReference type="Google" id="ProtNLM"/>
    </source>
</evidence>